<dbReference type="EMBL" id="JAULSN010000005">
    <property type="protein sequence ID" value="KAK3371803.1"/>
    <property type="molecule type" value="Genomic_DNA"/>
</dbReference>
<name>A0AAE0N6C3_9PEZI</name>
<reference evidence="2" key="2">
    <citation type="submission" date="2023-06" db="EMBL/GenBank/DDBJ databases">
        <authorList>
            <consortium name="Lawrence Berkeley National Laboratory"/>
            <person name="Haridas S."/>
            <person name="Hensen N."/>
            <person name="Bonometti L."/>
            <person name="Westerberg I."/>
            <person name="Brannstrom I.O."/>
            <person name="Guillou S."/>
            <person name="Cros-Aarteil S."/>
            <person name="Calhoun S."/>
            <person name="Kuo A."/>
            <person name="Mondo S."/>
            <person name="Pangilinan J."/>
            <person name="Riley R."/>
            <person name="Labutti K."/>
            <person name="Andreopoulos B."/>
            <person name="Lipzen A."/>
            <person name="Chen C."/>
            <person name="Yanf M."/>
            <person name="Daum C."/>
            <person name="Ng V."/>
            <person name="Clum A."/>
            <person name="Steindorff A."/>
            <person name="Ohm R."/>
            <person name="Martin F."/>
            <person name="Silar P."/>
            <person name="Natvig D."/>
            <person name="Lalanne C."/>
            <person name="Gautier V."/>
            <person name="Ament-Velasquez S.L."/>
            <person name="Kruys A."/>
            <person name="Hutchinson M.I."/>
            <person name="Powell A.J."/>
            <person name="Barry K."/>
            <person name="Miller A.N."/>
            <person name="Grigoriev I.V."/>
            <person name="Debuchy R."/>
            <person name="Gladieux P."/>
            <person name="Thoren M.H."/>
            <person name="Johannesson H."/>
        </authorList>
    </citation>
    <scope>NUCLEOTIDE SEQUENCE</scope>
    <source>
        <strain evidence="2">CBS 958.72</strain>
    </source>
</reference>
<dbReference type="AlphaFoldDB" id="A0AAE0N6C3"/>
<dbReference type="PANTHER" id="PTHR34414">
    <property type="entry name" value="HET DOMAIN-CONTAINING PROTEIN-RELATED"/>
    <property type="match status" value="1"/>
</dbReference>
<accession>A0AAE0N6C3</accession>
<gene>
    <name evidence="2" type="ORF">B0T24DRAFT_630439</name>
</gene>
<dbReference type="Pfam" id="PF20246">
    <property type="entry name" value="DUF6601"/>
    <property type="match status" value="1"/>
</dbReference>
<evidence type="ECO:0000313" key="2">
    <source>
        <dbReference type="EMBL" id="KAK3371803.1"/>
    </source>
</evidence>
<keyword evidence="1" id="KW-0472">Membrane</keyword>
<proteinExistence type="predicted"/>
<comment type="caution">
    <text evidence="2">The sequence shown here is derived from an EMBL/GenBank/DDBJ whole genome shotgun (WGS) entry which is preliminary data.</text>
</comment>
<keyword evidence="1" id="KW-1133">Transmembrane helix</keyword>
<feature type="transmembrane region" description="Helical" evidence="1">
    <location>
        <begin position="243"/>
        <end position="267"/>
    </location>
</feature>
<feature type="transmembrane region" description="Helical" evidence="1">
    <location>
        <begin position="287"/>
        <end position="312"/>
    </location>
</feature>
<protein>
    <recommendedName>
        <fullName evidence="4">Subtilisin-like serine protease</fullName>
    </recommendedName>
</protein>
<dbReference type="InterPro" id="IPR046536">
    <property type="entry name" value="DUF6601"/>
</dbReference>
<evidence type="ECO:0008006" key="4">
    <source>
        <dbReference type="Google" id="ProtNLM"/>
    </source>
</evidence>
<dbReference type="PANTHER" id="PTHR34414:SF1">
    <property type="entry name" value="SUBTILISIN-LIKE SERINE PROTEASE"/>
    <property type="match status" value="1"/>
</dbReference>
<evidence type="ECO:0000313" key="3">
    <source>
        <dbReference type="Proteomes" id="UP001287356"/>
    </source>
</evidence>
<organism evidence="2 3">
    <name type="scientific">Lasiosphaeria ovina</name>
    <dbReference type="NCBI Taxonomy" id="92902"/>
    <lineage>
        <taxon>Eukaryota</taxon>
        <taxon>Fungi</taxon>
        <taxon>Dikarya</taxon>
        <taxon>Ascomycota</taxon>
        <taxon>Pezizomycotina</taxon>
        <taxon>Sordariomycetes</taxon>
        <taxon>Sordariomycetidae</taxon>
        <taxon>Sordariales</taxon>
        <taxon>Lasiosphaeriaceae</taxon>
        <taxon>Lasiosphaeria</taxon>
    </lineage>
</organism>
<dbReference type="Proteomes" id="UP001287356">
    <property type="component" value="Unassembled WGS sequence"/>
</dbReference>
<keyword evidence="3" id="KW-1185">Reference proteome</keyword>
<sequence>MAASENALLAEPPFPAARQLCADLDDDDQSKPANRVASRHLPGDPRVLCKDGPGVLEFLEKEYCSADMDRVASKLWWMSKQDSANISPLHRQFVKRRNIVVTEDPKLHLVWIQDRIFVKPLPRYLTSYAFWRDHLGKAGSSSVQTRSRSRIRKAALGYLRTYFHLVRSESDFRIAQDPALCLITAGVTWEQFCGFAHHLAGVADRDVGERYAYGEIRLTRLNFYAPLLLGKLHFQRVEYQNGAYFASFYGPILFVIGIASIILNGFQVAIAADQVHPLRNDEALSSAALWVGVVMILSFWAVFLFLSSLFVYKVAAEWTYAIRDRLRLRSESRTTAPPSNV</sequence>
<keyword evidence="1" id="KW-0812">Transmembrane</keyword>
<evidence type="ECO:0000256" key="1">
    <source>
        <dbReference type="SAM" id="Phobius"/>
    </source>
</evidence>
<reference evidence="2" key="1">
    <citation type="journal article" date="2023" name="Mol. Phylogenet. Evol.">
        <title>Genome-scale phylogeny and comparative genomics of the fungal order Sordariales.</title>
        <authorList>
            <person name="Hensen N."/>
            <person name="Bonometti L."/>
            <person name="Westerberg I."/>
            <person name="Brannstrom I.O."/>
            <person name="Guillou S."/>
            <person name="Cros-Aarteil S."/>
            <person name="Calhoun S."/>
            <person name="Haridas S."/>
            <person name="Kuo A."/>
            <person name="Mondo S."/>
            <person name="Pangilinan J."/>
            <person name="Riley R."/>
            <person name="LaButti K."/>
            <person name="Andreopoulos B."/>
            <person name="Lipzen A."/>
            <person name="Chen C."/>
            <person name="Yan M."/>
            <person name="Daum C."/>
            <person name="Ng V."/>
            <person name="Clum A."/>
            <person name="Steindorff A."/>
            <person name="Ohm R.A."/>
            <person name="Martin F."/>
            <person name="Silar P."/>
            <person name="Natvig D.O."/>
            <person name="Lalanne C."/>
            <person name="Gautier V."/>
            <person name="Ament-Velasquez S.L."/>
            <person name="Kruys A."/>
            <person name="Hutchinson M.I."/>
            <person name="Powell A.J."/>
            <person name="Barry K."/>
            <person name="Miller A.N."/>
            <person name="Grigoriev I.V."/>
            <person name="Debuchy R."/>
            <person name="Gladieux P."/>
            <person name="Hiltunen Thoren M."/>
            <person name="Johannesson H."/>
        </authorList>
    </citation>
    <scope>NUCLEOTIDE SEQUENCE</scope>
    <source>
        <strain evidence="2">CBS 958.72</strain>
    </source>
</reference>